<proteinExistence type="predicted"/>
<evidence type="ECO:0000256" key="1">
    <source>
        <dbReference type="SAM" id="Coils"/>
    </source>
</evidence>
<name>A0A1F5C854_9BACT</name>
<evidence type="ECO:0000259" key="2">
    <source>
        <dbReference type="Pfam" id="PF19044"/>
    </source>
</evidence>
<organism evidence="3 4">
    <name type="scientific">Candidatus Azambacteria bacterium RIFCSPLOWO2_01_FULL_37_9</name>
    <dbReference type="NCBI Taxonomy" id="1797297"/>
    <lineage>
        <taxon>Bacteria</taxon>
        <taxon>Candidatus Azamiibacteriota</taxon>
    </lineage>
</organism>
<dbReference type="InterPro" id="IPR051162">
    <property type="entry name" value="T4SS_component"/>
</dbReference>
<dbReference type="NCBIfam" id="NF045971">
    <property type="entry name" value="conju_CD1110"/>
    <property type="match status" value="1"/>
</dbReference>
<dbReference type="PANTHER" id="PTHR30121">
    <property type="entry name" value="UNCHARACTERIZED PROTEIN YJGR-RELATED"/>
    <property type="match status" value="1"/>
</dbReference>
<dbReference type="SUPFAM" id="SSF52540">
    <property type="entry name" value="P-loop containing nucleoside triphosphate hydrolases"/>
    <property type="match status" value="1"/>
</dbReference>
<dbReference type="Gene3D" id="3.40.50.300">
    <property type="entry name" value="P-loop containing nucleotide triphosphate hydrolases"/>
    <property type="match status" value="1"/>
</dbReference>
<dbReference type="InterPro" id="IPR043964">
    <property type="entry name" value="P-loop_TraG"/>
</dbReference>
<evidence type="ECO:0000313" key="4">
    <source>
        <dbReference type="Proteomes" id="UP000177947"/>
    </source>
</evidence>
<gene>
    <name evidence="3" type="ORF">A2907_01065</name>
</gene>
<dbReference type="Gene3D" id="1.10.8.730">
    <property type="match status" value="1"/>
</dbReference>
<dbReference type="PANTHER" id="PTHR30121:SF6">
    <property type="entry name" value="SLR6007 PROTEIN"/>
    <property type="match status" value="1"/>
</dbReference>
<feature type="domain" description="TraG P-loop" evidence="2">
    <location>
        <begin position="233"/>
        <end position="538"/>
    </location>
</feature>
<dbReference type="Pfam" id="PF19044">
    <property type="entry name" value="P-loop_TraG"/>
    <property type="match status" value="1"/>
</dbReference>
<dbReference type="InterPro" id="IPR027417">
    <property type="entry name" value="P-loop_NTPase"/>
</dbReference>
<keyword evidence="1" id="KW-0175">Coiled coil</keyword>
<feature type="coiled-coil region" evidence="1">
    <location>
        <begin position="80"/>
        <end position="166"/>
    </location>
</feature>
<comment type="caution">
    <text evidence="3">The sequence shown here is derived from an EMBL/GenBank/DDBJ whole genome shotgun (WGS) entry which is preliminary data.</text>
</comment>
<sequence>MLNQEIKPQKSGIKFADILAPSALEIKSEYLQLGSKFLKTLFVISYPRYLNTGWFSPIVNLDKTFDISIFIHPIDTATVLKNLRKKLTEVQSQISTEEEKGKVRNPMLETAYKDIENLRDSLMQATEKMFRVGFYLTIYADSPKELSKAENEIKNLLEARIIYTKQAIFQQDSGFLSTLPIDTDKLEIHTPMNTAPVATFFPFTSADVTSDQGILYGINRHNNSLILFDRFSLENANMVIFAKSGGGKSYTAKLEILRALMVGTEVIIIDPENEYEHLSDTVGGAFIKISLSSKNHINPFDLPLPLPDENPADVLRGNIINLLGLIRLMFGGLTPTEDALIDKALAETYAARDITPESDFSKISPPLLNDFLLVLQGMSGTEDISKKLEKFTTGTFANFLNQPTNVDITNKLVIFSIRDLEQDLRSIAMYVITRYIWNKIRSEKKKRILLVDEAWVMMQHEDAAAFLFGIAKRCRKYFLGLTTITQDIADFMGSKYGKAIVTNSSLQLLLKQSPATIDILAETFNLTEEEKYLLLQSNVGEGIFIAGLKRAAIKIIASYNEDQIVTSNPQQLQEIEQSKQELAQVEKRKL</sequence>
<dbReference type="AlphaFoldDB" id="A0A1F5C854"/>
<protein>
    <submittedName>
        <fullName evidence="3">Conjugal transfer protein TraC</fullName>
    </submittedName>
</protein>
<dbReference type="EMBL" id="MEYQ01000019">
    <property type="protein sequence ID" value="OGD39042.1"/>
    <property type="molecule type" value="Genomic_DNA"/>
</dbReference>
<accession>A0A1F5C854</accession>
<reference evidence="3 4" key="1">
    <citation type="journal article" date="2016" name="Nat. Commun.">
        <title>Thousands of microbial genomes shed light on interconnected biogeochemical processes in an aquifer system.</title>
        <authorList>
            <person name="Anantharaman K."/>
            <person name="Brown C.T."/>
            <person name="Hug L.A."/>
            <person name="Sharon I."/>
            <person name="Castelle C.J."/>
            <person name="Probst A.J."/>
            <person name="Thomas B.C."/>
            <person name="Singh A."/>
            <person name="Wilkins M.J."/>
            <person name="Karaoz U."/>
            <person name="Brodie E.L."/>
            <person name="Williams K.H."/>
            <person name="Hubbard S.S."/>
            <person name="Banfield J.F."/>
        </authorList>
    </citation>
    <scope>NUCLEOTIDE SEQUENCE [LARGE SCALE GENOMIC DNA]</scope>
</reference>
<evidence type="ECO:0000313" key="3">
    <source>
        <dbReference type="EMBL" id="OGD39042.1"/>
    </source>
</evidence>
<dbReference type="Proteomes" id="UP000177947">
    <property type="component" value="Unassembled WGS sequence"/>
</dbReference>